<protein>
    <recommendedName>
        <fullName evidence="4">Gamma-glutamylcyclotransferase AIG2-like domain-containing protein</fullName>
    </recommendedName>
</protein>
<evidence type="ECO:0000313" key="2">
    <source>
        <dbReference type="EMBL" id="KAF3806018.1"/>
    </source>
</evidence>
<accession>A0A8H4CL84</accession>
<dbReference type="PANTHER" id="PTHR31544:SF2">
    <property type="entry name" value="AIG2-LIKE PROTEIN D"/>
    <property type="match status" value="1"/>
</dbReference>
<dbReference type="AlphaFoldDB" id="A0A8H4CL84"/>
<reference evidence="2" key="1">
    <citation type="journal article" date="2020" name="Phytopathology">
        <title>Genome sequence and comparative analysis of Colletotrichum gloeosporioides isolated from Liriodendron leaves.</title>
        <authorList>
            <person name="Fu F.F."/>
            <person name="Hao Z."/>
            <person name="Wang P."/>
            <person name="Lu Y."/>
            <person name="Xue L.J."/>
            <person name="Wei G."/>
            <person name="Tian Y."/>
            <person name="Baishi H."/>
            <person name="Xu H."/>
            <person name="Shi J."/>
            <person name="Cheng T."/>
            <person name="Wang G."/>
            <person name="Yi Y."/>
            <person name="Chen J."/>
        </authorList>
    </citation>
    <scope>NUCLEOTIDE SEQUENCE</scope>
    <source>
        <strain evidence="2">Lc1</strain>
    </source>
</reference>
<dbReference type="Gene3D" id="3.10.490.10">
    <property type="entry name" value="Gamma-glutamyl cyclotransferase-like"/>
    <property type="match status" value="1"/>
</dbReference>
<organism evidence="2 3">
    <name type="scientific">Colletotrichum gloeosporioides</name>
    <name type="common">Anthracnose fungus</name>
    <name type="synonym">Glomerella cingulata</name>
    <dbReference type="NCBI Taxonomy" id="474922"/>
    <lineage>
        <taxon>Eukaryota</taxon>
        <taxon>Fungi</taxon>
        <taxon>Dikarya</taxon>
        <taxon>Ascomycota</taxon>
        <taxon>Pezizomycotina</taxon>
        <taxon>Sordariomycetes</taxon>
        <taxon>Hypocreomycetidae</taxon>
        <taxon>Glomerellales</taxon>
        <taxon>Glomerellaceae</taxon>
        <taxon>Colletotrichum</taxon>
        <taxon>Colletotrichum gloeosporioides species complex</taxon>
    </lineage>
</organism>
<comment type="caution">
    <text evidence="2">The sequence shown here is derived from an EMBL/GenBank/DDBJ whole genome shotgun (WGS) entry which is preliminary data.</text>
</comment>
<sequence length="151" mass="17227">METSSMPVFIYGPLCAKPLPAWVLIGDATLVDEISQLIQTAIVKYFVLHKLNNCNCPAPVKKHGASINGYVVRSMTQSQRRNLESFDDETYRVKDVQAVLTAPAKSWKRRFTRKSPSEELWDLEWFIEERLEDWIAALEGEKMAMMGGCEN</sequence>
<name>A0A8H4CL84_COLGL</name>
<evidence type="ECO:0000313" key="3">
    <source>
        <dbReference type="Proteomes" id="UP000613401"/>
    </source>
</evidence>
<dbReference type="GeneID" id="69011497"/>
<gene>
    <name evidence="2" type="ORF">GCG54_00004342</name>
</gene>
<proteinExistence type="inferred from homology"/>
<dbReference type="Proteomes" id="UP000613401">
    <property type="component" value="Unassembled WGS sequence"/>
</dbReference>
<comment type="similarity">
    <text evidence="1">Belongs to the gamma-glutamylcyclotransferase family.</text>
</comment>
<dbReference type="RefSeq" id="XP_045265177.1">
    <property type="nucleotide sequence ID" value="XM_045404393.1"/>
</dbReference>
<dbReference type="InterPro" id="IPR045038">
    <property type="entry name" value="AIG2-like"/>
</dbReference>
<evidence type="ECO:0008006" key="4">
    <source>
        <dbReference type="Google" id="ProtNLM"/>
    </source>
</evidence>
<evidence type="ECO:0000256" key="1">
    <source>
        <dbReference type="ARBA" id="ARBA00008861"/>
    </source>
</evidence>
<keyword evidence="3" id="KW-1185">Reference proteome</keyword>
<dbReference type="PANTHER" id="PTHR31544">
    <property type="entry name" value="AIG2-LIKE PROTEIN D"/>
    <property type="match status" value="1"/>
</dbReference>
<dbReference type="EMBL" id="WVTB01000037">
    <property type="protein sequence ID" value="KAF3806018.1"/>
    <property type="molecule type" value="Genomic_DNA"/>
</dbReference>
<reference evidence="2" key="2">
    <citation type="submission" date="2020-03" db="EMBL/GenBank/DDBJ databases">
        <authorList>
            <person name="Fu F.-F."/>
            <person name="Chen J."/>
        </authorList>
    </citation>
    <scope>NUCLEOTIDE SEQUENCE</scope>
    <source>
        <strain evidence="2">Lc1</strain>
    </source>
</reference>